<dbReference type="AlphaFoldDB" id="I1S785"/>
<evidence type="ECO:0000313" key="2">
    <source>
        <dbReference type="EMBL" id="CEF88277.1"/>
    </source>
</evidence>
<keyword evidence="4" id="KW-1185">Reference proteome</keyword>
<accession>A0A098E3V4</accession>
<dbReference type="Proteomes" id="UP000070720">
    <property type="component" value="Chromosome 3"/>
</dbReference>
<accession>I1S785</accession>
<gene>
    <name evidence="2" type="ORF">FGRAMPH1_01T17585</name>
</gene>
<feature type="region of interest" description="Disordered" evidence="1">
    <location>
        <begin position="1"/>
        <end position="28"/>
    </location>
</feature>
<reference evidence="3" key="4">
    <citation type="submission" date="2017-01" db="UniProtKB">
        <authorList>
            <consortium name="EnsemblFungi"/>
        </authorList>
    </citation>
    <scope>IDENTIFICATION</scope>
    <source>
        <strain evidence="3">PH-1 / ATCC MYA-4620 / FGSC 9075 / NRRL 31084</strain>
    </source>
</reference>
<organism evidence="2 4">
    <name type="scientific">Gibberella zeae (strain ATCC MYA-4620 / CBS 123657 / FGSC 9075 / NRRL 31084 / PH-1)</name>
    <name type="common">Wheat head blight fungus</name>
    <name type="synonym">Fusarium graminearum</name>
    <dbReference type="NCBI Taxonomy" id="229533"/>
    <lineage>
        <taxon>Eukaryota</taxon>
        <taxon>Fungi</taxon>
        <taxon>Dikarya</taxon>
        <taxon>Ascomycota</taxon>
        <taxon>Pezizomycotina</taxon>
        <taxon>Sordariomycetes</taxon>
        <taxon>Hypocreomycetidae</taxon>
        <taxon>Hypocreales</taxon>
        <taxon>Nectriaceae</taxon>
        <taxon>Fusarium</taxon>
    </lineage>
</organism>
<feature type="compositionally biased region" description="Polar residues" evidence="1">
    <location>
        <begin position="14"/>
        <end position="25"/>
    </location>
</feature>
<protein>
    <submittedName>
        <fullName evidence="2">Chromosome 3, complete genome</fullName>
    </submittedName>
</protein>
<dbReference type="HOGENOM" id="CLU_1749829_0_0_1"/>
<dbReference type="RefSeq" id="XP_011323821.1">
    <property type="nucleotide sequence ID" value="XM_011325519.1"/>
</dbReference>
<evidence type="ECO:0000313" key="3">
    <source>
        <dbReference type="EnsemblFungi" id="CEF88277"/>
    </source>
</evidence>
<evidence type="ECO:0000256" key="1">
    <source>
        <dbReference type="SAM" id="MobiDB-lite"/>
    </source>
</evidence>
<reference evidence="3 4" key="1">
    <citation type="journal article" date="2007" name="Science">
        <title>The Fusarium graminearum genome reveals a link between localized polymorphism and pathogen specialization.</title>
        <authorList>
            <person name="Cuomo C.A."/>
            <person name="Gueldener U."/>
            <person name="Xu J.-R."/>
            <person name="Trail F."/>
            <person name="Turgeon B.G."/>
            <person name="Di Pietro A."/>
            <person name="Walton J.D."/>
            <person name="Ma L.-J."/>
            <person name="Baker S.E."/>
            <person name="Rep M."/>
            <person name="Adam G."/>
            <person name="Antoniw J."/>
            <person name="Baldwin T."/>
            <person name="Calvo S.E."/>
            <person name="Chang Y.-L."/>
            <person name="DeCaprio D."/>
            <person name="Gale L.R."/>
            <person name="Gnerre S."/>
            <person name="Goswami R.S."/>
            <person name="Hammond-Kosack K."/>
            <person name="Harris L.J."/>
            <person name="Hilburn K."/>
            <person name="Kennell J.C."/>
            <person name="Kroken S."/>
            <person name="Magnuson J.K."/>
            <person name="Mannhaupt G."/>
            <person name="Mauceli E.W."/>
            <person name="Mewes H.-W."/>
            <person name="Mitterbauer R."/>
            <person name="Muehlbauer G."/>
            <person name="Muensterkoetter M."/>
            <person name="Nelson D."/>
            <person name="O'Donnell K."/>
            <person name="Ouellet T."/>
            <person name="Qi W."/>
            <person name="Quesneville H."/>
            <person name="Roncero M.I.G."/>
            <person name="Seong K.-Y."/>
            <person name="Tetko I.V."/>
            <person name="Urban M."/>
            <person name="Waalwijk C."/>
            <person name="Ward T.J."/>
            <person name="Yao J."/>
            <person name="Birren B.W."/>
            <person name="Kistler H.C."/>
        </authorList>
    </citation>
    <scope>NUCLEOTIDE SEQUENCE [LARGE SCALE GENOMIC DNA]</scope>
    <source>
        <strain evidence="4">ATCC MYA-4620 / CBS 123657 / FGSC 9075 / NRRL 31084 / PH-1</strain>
        <strain evidence="3">PH-1 / ATCC MYA-4620 / FGSC 9075 / NRRL 31084</strain>
    </source>
</reference>
<reference evidence="3 4" key="2">
    <citation type="journal article" date="2010" name="Nature">
        <title>Comparative genomics reveals mobile pathogenicity chromosomes in Fusarium.</title>
        <authorList>
            <person name="Ma L.J."/>
            <person name="van der Does H.C."/>
            <person name="Borkovich K.A."/>
            <person name="Coleman J.J."/>
            <person name="Daboussi M.J."/>
            <person name="Di Pietro A."/>
            <person name="Dufresne M."/>
            <person name="Freitag M."/>
            <person name="Grabherr M."/>
            <person name="Henrissat B."/>
            <person name="Houterman P.M."/>
            <person name="Kang S."/>
            <person name="Shim W.B."/>
            <person name="Woloshuk C."/>
            <person name="Xie X."/>
            <person name="Xu J.R."/>
            <person name="Antoniw J."/>
            <person name="Baker S.E."/>
            <person name="Bluhm B.H."/>
            <person name="Breakspear A."/>
            <person name="Brown D.W."/>
            <person name="Butchko R.A."/>
            <person name="Chapman S."/>
            <person name="Coulson R."/>
            <person name="Coutinho P.M."/>
            <person name="Danchin E.G."/>
            <person name="Diener A."/>
            <person name="Gale L.R."/>
            <person name="Gardiner D.M."/>
            <person name="Goff S."/>
            <person name="Hammond-Kosack K.E."/>
            <person name="Hilburn K."/>
            <person name="Hua-Van A."/>
            <person name="Jonkers W."/>
            <person name="Kazan K."/>
            <person name="Kodira C.D."/>
            <person name="Koehrsen M."/>
            <person name="Kumar L."/>
            <person name="Lee Y.H."/>
            <person name="Li L."/>
            <person name="Manners J.M."/>
            <person name="Miranda-Saavedra D."/>
            <person name="Mukherjee M."/>
            <person name="Park G."/>
            <person name="Park J."/>
            <person name="Park S.Y."/>
            <person name="Proctor R.H."/>
            <person name="Regev A."/>
            <person name="Ruiz-Roldan M.C."/>
            <person name="Sain D."/>
            <person name="Sakthikumar S."/>
            <person name="Sykes S."/>
            <person name="Schwartz D.C."/>
            <person name="Turgeon B.G."/>
            <person name="Wapinski I."/>
            <person name="Yoder O."/>
            <person name="Young S."/>
            <person name="Zeng Q."/>
            <person name="Zhou S."/>
            <person name="Galagan J."/>
            <person name="Cuomo C.A."/>
            <person name="Kistler H.C."/>
            <person name="Rep M."/>
        </authorList>
    </citation>
    <scope>GENOME REANNOTATION</scope>
    <source>
        <strain evidence="4">ATCC MYA-4620 / CBS 123657 / FGSC 9075 / NRRL 31084 / PH-1</strain>
        <strain evidence="3">PH-1 / ATCC MYA-4620 / FGSC 9075 / NRRL 31084</strain>
    </source>
</reference>
<dbReference type="EnsemblFungi" id="CEF88277">
    <property type="protein sequence ID" value="CEF88277"/>
    <property type="gene ID" value="FGRRES_12708_M"/>
</dbReference>
<dbReference type="VEuPathDB" id="FungiDB:FGRAMPH1_01G17585"/>
<dbReference type="EMBL" id="HG970334">
    <property type="protein sequence ID" value="CEF88277.1"/>
    <property type="molecule type" value="Genomic_DNA"/>
</dbReference>
<dbReference type="KEGG" id="fgr:FGSG_12708"/>
<sequence length="149" mass="17189">MRQCRRQRGRSPTRWISSNQRSRTSPGIRKGNKRILLIHSYMDNVELLIQKWAVGHTRCSHGSATTKKLTLAQLQDRTGLQFTSYHDKVELLSGYISGKRSSQKQDNTILTARHPGKVGRQWYRAKAKSSARPPRVLRRSDKCYVDLRA</sequence>
<dbReference type="InParanoid" id="I1S785"/>
<name>I1S785_GIBZE</name>
<evidence type="ECO:0000313" key="4">
    <source>
        <dbReference type="Proteomes" id="UP000070720"/>
    </source>
</evidence>
<reference evidence="2 4" key="3">
    <citation type="journal article" date="2015" name="BMC Genomics">
        <title>The completed genome sequence of the pathogenic ascomycete fungus Fusarium graminearum.</title>
        <authorList>
            <person name="King R."/>
            <person name="Urban M."/>
            <person name="Hammond-Kosack M.C."/>
            <person name="Hassani-Pak K."/>
            <person name="Hammond-Kosack K.E."/>
        </authorList>
    </citation>
    <scope>NUCLEOTIDE SEQUENCE [LARGE SCALE GENOMIC DNA]</scope>
    <source>
        <strain evidence="4">ATCC MYA-4620 / CBS 123657 / FGSC 9075 / NRRL 31084 / PH-1</strain>
        <strain evidence="2">PH-1</strain>
    </source>
</reference>
<proteinExistence type="predicted"/>
<feature type="compositionally biased region" description="Basic residues" evidence="1">
    <location>
        <begin position="1"/>
        <end position="11"/>
    </location>
</feature>